<evidence type="ECO:0000256" key="1">
    <source>
        <dbReference type="ARBA" id="ARBA00004651"/>
    </source>
</evidence>
<evidence type="ECO:0000256" key="2">
    <source>
        <dbReference type="ARBA" id="ARBA00022448"/>
    </source>
</evidence>
<dbReference type="RefSeq" id="WP_219537939.1">
    <property type="nucleotide sequence ID" value="NZ_JAHKRM010000042.1"/>
</dbReference>
<feature type="domain" description="ABC transmembrane type-1" evidence="10">
    <location>
        <begin position="82"/>
        <end position="289"/>
    </location>
</feature>
<evidence type="ECO:0000259" key="10">
    <source>
        <dbReference type="PROSITE" id="PS50928"/>
    </source>
</evidence>
<feature type="transmembrane region" description="Helical" evidence="8">
    <location>
        <begin position="158"/>
        <end position="180"/>
    </location>
</feature>
<dbReference type="CDD" id="cd06261">
    <property type="entry name" value="TM_PBP2"/>
    <property type="match status" value="1"/>
</dbReference>
<dbReference type="NCBIfam" id="TIGR01726">
    <property type="entry name" value="HEQRo_perm_3TM"/>
    <property type="match status" value="1"/>
</dbReference>
<organism evidence="11 12">
    <name type="scientific">Nonomuraea guangzhouensis</name>
    <dbReference type="NCBI Taxonomy" id="1291555"/>
    <lineage>
        <taxon>Bacteria</taxon>
        <taxon>Bacillati</taxon>
        <taxon>Actinomycetota</taxon>
        <taxon>Actinomycetes</taxon>
        <taxon>Streptosporangiales</taxon>
        <taxon>Streptosporangiaceae</taxon>
        <taxon>Nonomuraea</taxon>
    </lineage>
</organism>
<keyword evidence="4 8" id="KW-0812">Transmembrane</keyword>
<dbReference type="EMBL" id="JBHUCM010000051">
    <property type="protein sequence ID" value="MFD1545864.1"/>
    <property type="molecule type" value="Genomic_DNA"/>
</dbReference>
<keyword evidence="5" id="KW-0029">Amino-acid transport</keyword>
<sequence length="336" mass="36898">MDRSAADSSNSRASGGTTSTLTPDEETLAKETVPLRHHGRTVAAGVLVLLVAMLCHSLITNKNYEWPVVWHYLFHPQIMAGLGRTLLLTAVAMSIAIVLGIVLAACRLSENKILSSVAGAYLWFFRGTPLLIQLVFWYNLSALYPRLSIGIPFVGPEFFGAETNSVLTLWTVALLGLALHESAYMAEIVRGGLLSVPKHQTEAALALGMNPFTTFRRIVLPQALRVIIPPTGNQVIGMLKYSSLVSVIALPDLLYSAQMIYTQTFETIPLLIVVSLWYLLCTSVLSFVQRYVERYYGRGVAGMGDRSTRRGPRFSALRKRPQTTLGATAVRQEAKS</sequence>
<feature type="transmembrane region" description="Helical" evidence="8">
    <location>
        <begin position="79"/>
        <end position="106"/>
    </location>
</feature>
<evidence type="ECO:0000256" key="6">
    <source>
        <dbReference type="ARBA" id="ARBA00022989"/>
    </source>
</evidence>
<keyword evidence="12" id="KW-1185">Reference proteome</keyword>
<dbReference type="InterPro" id="IPR043429">
    <property type="entry name" value="ArtM/GltK/GlnP/TcyL/YhdX-like"/>
</dbReference>
<evidence type="ECO:0000313" key="12">
    <source>
        <dbReference type="Proteomes" id="UP001597097"/>
    </source>
</evidence>
<gene>
    <name evidence="11" type="ORF">ACFSJ0_53110</name>
</gene>
<protein>
    <submittedName>
        <fullName evidence="11">Amino acid ABC transporter permease</fullName>
    </submittedName>
</protein>
<feature type="transmembrane region" description="Helical" evidence="8">
    <location>
        <begin position="241"/>
        <end position="261"/>
    </location>
</feature>
<keyword evidence="7 8" id="KW-0472">Membrane</keyword>
<keyword evidence="3" id="KW-1003">Cell membrane</keyword>
<dbReference type="PANTHER" id="PTHR30614">
    <property type="entry name" value="MEMBRANE COMPONENT OF AMINO ACID ABC TRANSPORTER"/>
    <property type="match status" value="1"/>
</dbReference>
<feature type="transmembrane region" description="Helical" evidence="8">
    <location>
        <begin position="118"/>
        <end position="138"/>
    </location>
</feature>
<feature type="transmembrane region" description="Helical" evidence="8">
    <location>
        <begin position="41"/>
        <end position="59"/>
    </location>
</feature>
<comment type="similarity">
    <text evidence="8">Belongs to the binding-protein-dependent transport system permease family.</text>
</comment>
<dbReference type="InterPro" id="IPR010065">
    <property type="entry name" value="AA_ABC_transptr_permease_3TM"/>
</dbReference>
<reference evidence="12" key="1">
    <citation type="journal article" date="2019" name="Int. J. Syst. Evol. Microbiol.">
        <title>The Global Catalogue of Microorganisms (GCM) 10K type strain sequencing project: providing services to taxonomists for standard genome sequencing and annotation.</title>
        <authorList>
            <consortium name="The Broad Institute Genomics Platform"/>
            <consortium name="The Broad Institute Genome Sequencing Center for Infectious Disease"/>
            <person name="Wu L."/>
            <person name="Ma J."/>
        </authorList>
    </citation>
    <scope>NUCLEOTIDE SEQUENCE [LARGE SCALE GENOMIC DNA]</scope>
    <source>
        <strain evidence="12">CGMCC 1.15399</strain>
    </source>
</reference>
<dbReference type="PROSITE" id="PS50928">
    <property type="entry name" value="ABC_TM1"/>
    <property type="match status" value="1"/>
</dbReference>
<feature type="transmembrane region" description="Helical" evidence="8">
    <location>
        <begin position="267"/>
        <end position="288"/>
    </location>
</feature>
<evidence type="ECO:0000256" key="3">
    <source>
        <dbReference type="ARBA" id="ARBA00022475"/>
    </source>
</evidence>
<keyword evidence="2 8" id="KW-0813">Transport</keyword>
<dbReference type="Pfam" id="PF00528">
    <property type="entry name" value="BPD_transp_1"/>
    <property type="match status" value="1"/>
</dbReference>
<dbReference type="InterPro" id="IPR000515">
    <property type="entry name" value="MetI-like"/>
</dbReference>
<comment type="caution">
    <text evidence="11">The sequence shown here is derived from an EMBL/GenBank/DDBJ whole genome shotgun (WGS) entry which is preliminary data.</text>
</comment>
<evidence type="ECO:0000313" key="11">
    <source>
        <dbReference type="EMBL" id="MFD1545864.1"/>
    </source>
</evidence>
<feature type="region of interest" description="Disordered" evidence="9">
    <location>
        <begin position="1"/>
        <end position="26"/>
    </location>
</feature>
<accession>A0ABW4GTQ2</accession>
<dbReference type="PANTHER" id="PTHR30614:SF0">
    <property type="entry name" value="L-CYSTINE TRANSPORT SYSTEM PERMEASE PROTEIN TCYL"/>
    <property type="match status" value="1"/>
</dbReference>
<evidence type="ECO:0000256" key="9">
    <source>
        <dbReference type="SAM" id="MobiDB-lite"/>
    </source>
</evidence>
<comment type="subcellular location">
    <subcellularLocation>
        <location evidence="1 8">Cell membrane</location>
        <topology evidence="1 8">Multi-pass membrane protein</topology>
    </subcellularLocation>
</comment>
<keyword evidence="6 8" id="KW-1133">Transmembrane helix</keyword>
<name>A0ABW4GTQ2_9ACTN</name>
<evidence type="ECO:0000256" key="5">
    <source>
        <dbReference type="ARBA" id="ARBA00022970"/>
    </source>
</evidence>
<evidence type="ECO:0000256" key="8">
    <source>
        <dbReference type="RuleBase" id="RU363032"/>
    </source>
</evidence>
<evidence type="ECO:0000256" key="4">
    <source>
        <dbReference type="ARBA" id="ARBA00022692"/>
    </source>
</evidence>
<feature type="compositionally biased region" description="Low complexity" evidence="9">
    <location>
        <begin position="1"/>
        <end position="14"/>
    </location>
</feature>
<proteinExistence type="inferred from homology"/>
<evidence type="ECO:0000256" key="7">
    <source>
        <dbReference type="ARBA" id="ARBA00023136"/>
    </source>
</evidence>
<dbReference type="Proteomes" id="UP001597097">
    <property type="component" value="Unassembled WGS sequence"/>
</dbReference>